<keyword evidence="1" id="KW-1133">Transmembrane helix</keyword>
<name>A0A099KV63_COLPS</name>
<evidence type="ECO:0000256" key="1">
    <source>
        <dbReference type="SAM" id="Phobius"/>
    </source>
</evidence>
<dbReference type="RefSeq" id="WP_033093019.1">
    <property type="nucleotide sequence ID" value="NZ_JQED01000008.1"/>
</dbReference>
<keyword evidence="1" id="KW-0472">Membrane</keyword>
<dbReference type="AlphaFoldDB" id="A0A099KV63"/>
<reference evidence="2 3" key="1">
    <citation type="submission" date="2014-08" db="EMBL/GenBank/DDBJ databases">
        <title>Genomic and Phenotypic Diversity of Colwellia psychrerythraea strains from Disparate Marine Basins.</title>
        <authorList>
            <person name="Techtmann S.M."/>
            <person name="Stelling S.C."/>
            <person name="Utturkar S.M."/>
            <person name="Alshibli N."/>
            <person name="Harris A."/>
            <person name="Brown S.D."/>
            <person name="Hazen T.C."/>
        </authorList>
    </citation>
    <scope>NUCLEOTIDE SEQUENCE [LARGE SCALE GENOMIC DNA]</scope>
    <source>
        <strain evidence="2 3">ND2E</strain>
    </source>
</reference>
<keyword evidence="1" id="KW-0812">Transmembrane</keyword>
<dbReference type="OrthoDB" id="7069063at2"/>
<protein>
    <submittedName>
        <fullName evidence="2">Uncharacterized protein</fullName>
    </submittedName>
</protein>
<comment type="caution">
    <text evidence="2">The sequence shown here is derived from an EMBL/GenBank/DDBJ whole genome shotgun (WGS) entry which is preliminary data.</text>
</comment>
<accession>A0A099KV63</accession>
<evidence type="ECO:0000313" key="3">
    <source>
        <dbReference type="Proteomes" id="UP000029843"/>
    </source>
</evidence>
<dbReference type="EMBL" id="JQED01000008">
    <property type="protein sequence ID" value="KGJ93742.1"/>
    <property type="molecule type" value="Genomic_DNA"/>
</dbReference>
<organism evidence="2 3">
    <name type="scientific">Colwellia psychrerythraea</name>
    <name type="common">Vibrio psychroerythus</name>
    <dbReference type="NCBI Taxonomy" id="28229"/>
    <lineage>
        <taxon>Bacteria</taxon>
        <taxon>Pseudomonadati</taxon>
        <taxon>Pseudomonadota</taxon>
        <taxon>Gammaproteobacteria</taxon>
        <taxon>Alteromonadales</taxon>
        <taxon>Colwelliaceae</taxon>
        <taxon>Colwellia</taxon>
    </lineage>
</organism>
<proteinExistence type="predicted"/>
<gene>
    <name evidence="2" type="ORF">ND2E_2235</name>
</gene>
<sequence>MNKNKKKLITLLVIQILITILHRSDIANFQGDDWFHLSNWTYWLGMSFGIYVLFFAYNLHCAKCGTRQVFRSFNALDLRWPQDNCHKCGCKVE</sequence>
<evidence type="ECO:0000313" key="2">
    <source>
        <dbReference type="EMBL" id="KGJ93742.1"/>
    </source>
</evidence>
<feature type="transmembrane region" description="Helical" evidence="1">
    <location>
        <begin position="39"/>
        <end position="59"/>
    </location>
</feature>
<dbReference type="Proteomes" id="UP000029843">
    <property type="component" value="Unassembled WGS sequence"/>
</dbReference>